<dbReference type="AlphaFoldDB" id="A0A9X1AJX5"/>
<dbReference type="EMBL" id="JAHGAW010000001">
    <property type="protein sequence ID" value="MBT2185543.1"/>
    <property type="molecule type" value="Genomic_DNA"/>
</dbReference>
<dbReference type="InterPro" id="IPR036086">
    <property type="entry name" value="ParB/Sulfiredoxin_sf"/>
</dbReference>
<name>A0A9X1AJX5_9SPHN</name>
<accession>A0A9X1AJX5</accession>
<comment type="caution">
    <text evidence="2">The sequence shown here is derived from an EMBL/GenBank/DDBJ whole genome shotgun (WGS) entry which is preliminary data.</text>
</comment>
<evidence type="ECO:0000256" key="1">
    <source>
        <dbReference type="SAM" id="MobiDB-lite"/>
    </source>
</evidence>
<reference evidence="2" key="1">
    <citation type="submission" date="2021-05" db="EMBL/GenBank/DDBJ databases">
        <title>Genome of Sphingobium sp. strain.</title>
        <authorList>
            <person name="Fan R."/>
        </authorList>
    </citation>
    <scope>NUCLEOTIDE SEQUENCE</scope>
    <source>
        <strain evidence="2">H33</strain>
    </source>
</reference>
<feature type="region of interest" description="Disordered" evidence="1">
    <location>
        <begin position="1"/>
        <end position="22"/>
    </location>
</feature>
<sequence length="372" mass="40411">MNFQRRLAVPSETKTWSHNGEEPPDWVAAQIVGDPCPNGSFLLATDLGQARVLPGHVVILHHSGLWVRSPEEVPELLDGFRDHELPASEAIGPGKATRFGAKSAAKPSRKPAARPLSFRPPIGKMPSIEWVHTVQLSVDPSYQRSIQNESSRRLIASIAANFDWRLCAPLVVSRRADECLIIIDGQHRWAAAMRRGDLLQLPCCVFCYGTAEEEARMFILANRARKAMSRLDDFHAAVAAADDDALEILELVTQAGLTVARTVSSLGGRANEVAFTSSIAHSLRRQGPQVVSAALTTMAEAFPNQPLYGPLFSGLADIFNSPPDSFDPDMLPNALAKRDSRGWNAVAKDASTPALRTLAMRTAIIEAMTPVG</sequence>
<protein>
    <submittedName>
        <fullName evidence="2">ParB N-terminal domain-containing protein</fullName>
    </submittedName>
</protein>
<proteinExistence type="predicted"/>
<organism evidence="2 3">
    <name type="scientific">Sphingobium nicotianae</name>
    <dbReference type="NCBI Taxonomy" id="2782607"/>
    <lineage>
        <taxon>Bacteria</taxon>
        <taxon>Pseudomonadati</taxon>
        <taxon>Pseudomonadota</taxon>
        <taxon>Alphaproteobacteria</taxon>
        <taxon>Sphingomonadales</taxon>
        <taxon>Sphingomonadaceae</taxon>
        <taxon>Sphingobium</taxon>
    </lineage>
</organism>
<evidence type="ECO:0000313" key="3">
    <source>
        <dbReference type="Proteomes" id="UP001138757"/>
    </source>
</evidence>
<dbReference type="RefSeq" id="WP_214621289.1">
    <property type="nucleotide sequence ID" value="NZ_JAHGAW010000001.1"/>
</dbReference>
<gene>
    <name evidence="2" type="ORF">KK488_01115</name>
</gene>
<evidence type="ECO:0000313" key="2">
    <source>
        <dbReference type="EMBL" id="MBT2185543.1"/>
    </source>
</evidence>
<dbReference type="SUPFAM" id="SSF110849">
    <property type="entry name" value="ParB/Sulfiredoxin"/>
    <property type="match status" value="1"/>
</dbReference>
<dbReference type="Gene3D" id="3.90.1530.10">
    <property type="entry name" value="Conserved hypothetical protein from pyrococcus furiosus pfu- 392566-001, ParB domain"/>
    <property type="match status" value="1"/>
</dbReference>
<keyword evidence="3" id="KW-1185">Reference proteome</keyword>
<dbReference type="Proteomes" id="UP001138757">
    <property type="component" value="Unassembled WGS sequence"/>
</dbReference>